<accession>A0A327YDA5</accession>
<evidence type="ECO:0000313" key="2">
    <source>
        <dbReference type="EMBL" id="RAK18993.1"/>
    </source>
</evidence>
<protein>
    <recommendedName>
        <fullName evidence="4">TadE-like protein</fullName>
    </recommendedName>
</protein>
<proteinExistence type="predicted"/>
<organism evidence="2 3">
    <name type="scientific">Salipiger aestuarii</name>
    <dbReference type="NCBI Taxonomy" id="568098"/>
    <lineage>
        <taxon>Bacteria</taxon>
        <taxon>Pseudomonadati</taxon>
        <taxon>Pseudomonadota</taxon>
        <taxon>Alphaproteobacteria</taxon>
        <taxon>Rhodobacterales</taxon>
        <taxon>Roseobacteraceae</taxon>
        <taxon>Salipiger</taxon>
    </lineage>
</organism>
<gene>
    <name evidence="2" type="ORF">ATI53_101035</name>
</gene>
<reference evidence="2 3" key="1">
    <citation type="submission" date="2018-06" db="EMBL/GenBank/DDBJ databases">
        <title>Genomic Encyclopedia of Archaeal and Bacterial Type Strains, Phase II (KMG-II): from individual species to whole genera.</title>
        <authorList>
            <person name="Goeker M."/>
        </authorList>
    </citation>
    <scope>NUCLEOTIDE SEQUENCE [LARGE SCALE GENOMIC DNA]</scope>
    <source>
        <strain evidence="2 3">DSM 22011</strain>
    </source>
</reference>
<dbReference type="AlphaFoldDB" id="A0A327YDA5"/>
<keyword evidence="1" id="KW-0472">Membrane</keyword>
<sequence length="194" mass="21697">MKHVVLNALRRFRDSEEGTAVVSVALWAPFMVSIALSTVEMGALTMRQVSLERALDKTIREVKLETGRTWTHAQMKTDICDRATVLTNCDHLLHLEMLSVDMRDYVAPNPQAECTDTVKLLTSENSDGIEIPLSDRLTAQRNFENGQAHQTMVLRACYKYKPISPLSYFGGAIPKDEKGFTAVVSTGLFVHEPQ</sequence>
<evidence type="ECO:0000256" key="1">
    <source>
        <dbReference type="SAM" id="Phobius"/>
    </source>
</evidence>
<keyword evidence="1" id="KW-1133">Transmembrane helix</keyword>
<dbReference type="Proteomes" id="UP000249165">
    <property type="component" value="Unassembled WGS sequence"/>
</dbReference>
<keyword evidence="1" id="KW-0812">Transmembrane</keyword>
<dbReference type="EMBL" id="QLMG01000010">
    <property type="protein sequence ID" value="RAK18993.1"/>
    <property type="molecule type" value="Genomic_DNA"/>
</dbReference>
<dbReference type="OrthoDB" id="7907064at2"/>
<dbReference type="RefSeq" id="WP_009502434.1">
    <property type="nucleotide sequence ID" value="NZ_LIGK01000009.1"/>
</dbReference>
<feature type="transmembrane region" description="Helical" evidence="1">
    <location>
        <begin position="20"/>
        <end position="39"/>
    </location>
</feature>
<comment type="caution">
    <text evidence="2">The sequence shown here is derived from an EMBL/GenBank/DDBJ whole genome shotgun (WGS) entry which is preliminary data.</text>
</comment>
<keyword evidence="3" id="KW-1185">Reference proteome</keyword>
<evidence type="ECO:0000313" key="3">
    <source>
        <dbReference type="Proteomes" id="UP000249165"/>
    </source>
</evidence>
<evidence type="ECO:0008006" key="4">
    <source>
        <dbReference type="Google" id="ProtNLM"/>
    </source>
</evidence>
<name>A0A327YDA5_9RHOB</name>